<evidence type="ECO:0000313" key="2">
    <source>
        <dbReference type="Proteomes" id="UP000280417"/>
    </source>
</evidence>
<proteinExistence type="predicted"/>
<name>A0A662D8D0_UNCAE</name>
<sequence>MENLDRLCAEYGYKFADEVSKALGKKENETLKPNPQKAETLLTKALGVLQEQGIYAFVLFCESRGTAEKSGAEKIKEISKELLKNKLKLINDGDLLEEIRKENGLASRLDGLMLAIQVLEKSLIYARYHAKAFSDSSEQAESEQLQNIGERG</sequence>
<dbReference type="Proteomes" id="UP000280417">
    <property type="component" value="Unassembled WGS sequence"/>
</dbReference>
<organism evidence="1 2">
    <name type="scientific">Aerophobetes bacterium</name>
    <dbReference type="NCBI Taxonomy" id="2030807"/>
    <lineage>
        <taxon>Bacteria</taxon>
        <taxon>Candidatus Aerophobota</taxon>
    </lineage>
</organism>
<dbReference type="EMBL" id="QMQA01000333">
    <property type="protein sequence ID" value="RLE10142.1"/>
    <property type="molecule type" value="Genomic_DNA"/>
</dbReference>
<dbReference type="AlphaFoldDB" id="A0A662D8D0"/>
<reference evidence="1 2" key="1">
    <citation type="submission" date="2018-06" db="EMBL/GenBank/DDBJ databases">
        <title>Extensive metabolic versatility and redundancy in microbially diverse, dynamic hydrothermal sediments.</title>
        <authorList>
            <person name="Dombrowski N."/>
            <person name="Teske A."/>
            <person name="Baker B.J."/>
        </authorList>
    </citation>
    <scope>NUCLEOTIDE SEQUENCE [LARGE SCALE GENOMIC DNA]</scope>
    <source>
        <strain evidence="1">B3_G15</strain>
    </source>
</reference>
<comment type="caution">
    <text evidence="1">The sequence shown here is derived from an EMBL/GenBank/DDBJ whole genome shotgun (WGS) entry which is preliminary data.</text>
</comment>
<evidence type="ECO:0008006" key="3">
    <source>
        <dbReference type="Google" id="ProtNLM"/>
    </source>
</evidence>
<gene>
    <name evidence="1" type="ORF">DRJ04_09410</name>
</gene>
<evidence type="ECO:0000313" key="1">
    <source>
        <dbReference type="EMBL" id="RLE10142.1"/>
    </source>
</evidence>
<accession>A0A662D8D0</accession>
<protein>
    <recommendedName>
        <fullName evidence="3">CRISPR type III-B/RAMP module-associated protein Cmr5</fullName>
    </recommendedName>
</protein>